<dbReference type="CDD" id="cd06257">
    <property type="entry name" value="DnaJ"/>
    <property type="match status" value="1"/>
</dbReference>
<protein>
    <submittedName>
        <fullName evidence="4">DnaJ domain-containing protein</fullName>
    </submittedName>
</protein>
<dbReference type="InterPro" id="IPR052763">
    <property type="entry name" value="DnaJ_C4"/>
</dbReference>
<keyword evidence="2" id="KW-0812">Transmembrane</keyword>
<keyword evidence="1" id="KW-0175">Coiled coil</keyword>
<name>A0ABY5TVC7_9MOLU</name>
<dbReference type="RefSeq" id="WP_259429815.1">
    <property type="nucleotide sequence ID" value="NZ_CP103424.1"/>
</dbReference>
<evidence type="ECO:0000313" key="5">
    <source>
        <dbReference type="Proteomes" id="UP001059819"/>
    </source>
</evidence>
<dbReference type="Pfam" id="PF00226">
    <property type="entry name" value="DnaJ"/>
    <property type="match status" value="1"/>
</dbReference>
<dbReference type="PROSITE" id="PS50076">
    <property type="entry name" value="DNAJ_2"/>
    <property type="match status" value="1"/>
</dbReference>
<keyword evidence="2" id="KW-1133">Transmembrane helix</keyword>
<dbReference type="EMBL" id="CP103424">
    <property type="protein sequence ID" value="UWD34625.1"/>
    <property type="molecule type" value="Genomic_DNA"/>
</dbReference>
<feature type="transmembrane region" description="Helical" evidence="2">
    <location>
        <begin position="48"/>
        <end position="73"/>
    </location>
</feature>
<dbReference type="PRINTS" id="PR00625">
    <property type="entry name" value="JDOMAIN"/>
</dbReference>
<evidence type="ECO:0000256" key="2">
    <source>
        <dbReference type="SAM" id="Phobius"/>
    </source>
</evidence>
<dbReference type="InterPro" id="IPR001623">
    <property type="entry name" value="DnaJ_domain"/>
</dbReference>
<accession>A0ABY5TVC7</accession>
<feature type="domain" description="J" evidence="3">
    <location>
        <begin position="214"/>
        <end position="277"/>
    </location>
</feature>
<organism evidence="4 5">
    <name type="scientific">Mycoplasma cottewii</name>
    <dbReference type="NCBI Taxonomy" id="51364"/>
    <lineage>
        <taxon>Bacteria</taxon>
        <taxon>Bacillati</taxon>
        <taxon>Mycoplasmatota</taxon>
        <taxon>Mollicutes</taxon>
        <taxon>Mycoplasmataceae</taxon>
        <taxon>Mycoplasma</taxon>
    </lineage>
</organism>
<dbReference type="InterPro" id="IPR036869">
    <property type="entry name" value="J_dom_sf"/>
</dbReference>
<keyword evidence="5" id="KW-1185">Reference proteome</keyword>
<evidence type="ECO:0000313" key="4">
    <source>
        <dbReference type="EMBL" id="UWD34625.1"/>
    </source>
</evidence>
<feature type="coiled-coil region" evidence="1">
    <location>
        <begin position="107"/>
        <end position="184"/>
    </location>
</feature>
<dbReference type="SUPFAM" id="SSF46565">
    <property type="entry name" value="Chaperone J-domain"/>
    <property type="match status" value="1"/>
</dbReference>
<feature type="transmembrane region" description="Helical" evidence="2">
    <location>
        <begin position="12"/>
        <end position="41"/>
    </location>
</feature>
<dbReference type="PANTHER" id="PTHR44825">
    <property type="match status" value="1"/>
</dbReference>
<reference evidence="4" key="1">
    <citation type="submission" date="2022-08" db="EMBL/GenBank/DDBJ databases">
        <title>Complete genome sequence of Mycoplasma cottewii type strain VIS.</title>
        <authorList>
            <person name="Spergser J."/>
        </authorList>
    </citation>
    <scope>NUCLEOTIDE SEQUENCE</scope>
    <source>
        <strain evidence="4">VIS</strain>
    </source>
</reference>
<dbReference type="Gene3D" id="1.10.287.110">
    <property type="entry name" value="DnaJ domain"/>
    <property type="match status" value="1"/>
</dbReference>
<sequence length="278" mass="33270">MFFYISITIVNLLWRSFFTIISLTTLISSLLSISLILIYYFKDKQINVLITTFSCLFIILFISLFTISIIFYFKQENILNKYITFYDKKEIKKEVKETILNNKRIKKSKKLQRNKEISEQLQQSKRDKLERIKQEKQLELEEHKFNLQNQRDWEQLNLEHDQFLQEIKKKRQLLEQDVEFINDLNQTQTSPETNTFAISIPNLAQQLKQSSDEEFYNILGVSKDASFEEIKTAYKKKAKEFHPDLNKNPNSSKQMSLINEAYENIKKDKENNYSKDNK</sequence>
<dbReference type="Proteomes" id="UP001059819">
    <property type="component" value="Chromosome"/>
</dbReference>
<evidence type="ECO:0000256" key="1">
    <source>
        <dbReference type="SAM" id="Coils"/>
    </source>
</evidence>
<proteinExistence type="predicted"/>
<evidence type="ECO:0000259" key="3">
    <source>
        <dbReference type="PROSITE" id="PS50076"/>
    </source>
</evidence>
<dbReference type="SMART" id="SM00271">
    <property type="entry name" value="DnaJ"/>
    <property type="match status" value="1"/>
</dbReference>
<dbReference type="PANTHER" id="PTHR44825:SF1">
    <property type="entry name" value="DNAJ HOMOLOG SUBFAMILY C MEMBER 4"/>
    <property type="match status" value="1"/>
</dbReference>
<gene>
    <name evidence="4" type="ORF">NX779_02290</name>
</gene>
<keyword evidence="2" id="KW-0472">Membrane</keyword>